<evidence type="ECO:0000256" key="1">
    <source>
        <dbReference type="SAM" id="Phobius"/>
    </source>
</evidence>
<name>A0A0F6ADY4_9GAMM</name>
<reference evidence="2 3" key="1">
    <citation type="journal article" date="2015" name="BMC Genomics">
        <title>Genome mining reveals unlocked bioactive potential of marine Gram-negative bacteria.</title>
        <authorList>
            <person name="Machado H."/>
            <person name="Sonnenschein E.C."/>
            <person name="Melchiorsen J."/>
            <person name="Gram L."/>
        </authorList>
    </citation>
    <scope>NUCLEOTIDE SEQUENCE [LARGE SCALE GENOMIC DNA]</scope>
    <source>
        <strain evidence="2 3">S4054</strain>
    </source>
</reference>
<feature type="transmembrane region" description="Helical" evidence="1">
    <location>
        <begin position="13"/>
        <end position="31"/>
    </location>
</feature>
<keyword evidence="1" id="KW-0812">Transmembrane</keyword>
<organism evidence="2 3">
    <name type="scientific">Pseudoalteromonas luteoviolacea S4054</name>
    <dbReference type="NCBI Taxonomy" id="1129367"/>
    <lineage>
        <taxon>Bacteria</taxon>
        <taxon>Pseudomonadati</taxon>
        <taxon>Pseudomonadota</taxon>
        <taxon>Gammaproteobacteria</taxon>
        <taxon>Alteromonadales</taxon>
        <taxon>Pseudoalteromonadaceae</taxon>
        <taxon>Pseudoalteromonas</taxon>
    </lineage>
</organism>
<keyword evidence="1" id="KW-1133">Transmembrane helix</keyword>
<accession>A0A0F6ADY4</accession>
<gene>
    <name evidence="2" type="ORF">N479_09135</name>
</gene>
<dbReference type="Proteomes" id="UP000033434">
    <property type="component" value="Unassembled WGS sequence"/>
</dbReference>
<dbReference type="RefSeq" id="WP_155401362.1">
    <property type="nucleotide sequence ID" value="NZ_AUXW01000137.1"/>
</dbReference>
<proteinExistence type="predicted"/>
<keyword evidence="1" id="KW-0472">Membrane</keyword>
<evidence type="ECO:0000313" key="2">
    <source>
        <dbReference type="EMBL" id="KKE84395.1"/>
    </source>
</evidence>
<protein>
    <submittedName>
        <fullName evidence="2">Uncharacterized protein</fullName>
    </submittedName>
</protein>
<dbReference type="PATRIC" id="fig|1129367.4.peg.1602"/>
<sequence>MNETKNEVTGWKWAMYAGLIPLMAGLFMLLTSNISISNDMSLWTFVIHRL</sequence>
<comment type="caution">
    <text evidence="2">The sequence shown here is derived from an EMBL/GenBank/DDBJ whole genome shotgun (WGS) entry which is preliminary data.</text>
</comment>
<dbReference type="AlphaFoldDB" id="A0A0F6ADY4"/>
<evidence type="ECO:0000313" key="3">
    <source>
        <dbReference type="Proteomes" id="UP000033434"/>
    </source>
</evidence>
<dbReference type="EMBL" id="AUXW01000137">
    <property type="protein sequence ID" value="KKE84395.1"/>
    <property type="molecule type" value="Genomic_DNA"/>
</dbReference>